<proteinExistence type="predicted"/>
<protein>
    <submittedName>
        <fullName evidence="1">Uncharacterized protein</fullName>
    </submittedName>
</protein>
<dbReference type="RefSeq" id="WP_045978681.1">
    <property type="nucleotide sequence ID" value="NZ_JXXY01000004.1"/>
</dbReference>
<evidence type="ECO:0000313" key="2">
    <source>
        <dbReference type="Proteomes" id="UP000033664"/>
    </source>
</evidence>
<organism evidence="1 2">
    <name type="scientific">Pseudoalteromonas ruthenica</name>
    <dbReference type="NCBI Taxonomy" id="151081"/>
    <lineage>
        <taxon>Bacteria</taxon>
        <taxon>Pseudomonadati</taxon>
        <taxon>Pseudomonadota</taxon>
        <taxon>Gammaproteobacteria</taxon>
        <taxon>Alteromonadales</taxon>
        <taxon>Pseudoalteromonadaceae</taxon>
        <taxon>Pseudoalteromonas</taxon>
    </lineage>
</organism>
<accession>A0A0F4Q134</accession>
<dbReference type="Proteomes" id="UP000033664">
    <property type="component" value="Unassembled WGS sequence"/>
</dbReference>
<comment type="caution">
    <text evidence="1">The sequence shown here is derived from an EMBL/GenBank/DDBJ whole genome shotgun (WGS) entry which is preliminary data.</text>
</comment>
<name>A0A0F4Q134_9GAMM</name>
<dbReference type="PATRIC" id="fig|151081.8.peg.921"/>
<dbReference type="GeneID" id="58227578"/>
<reference evidence="1 2" key="1">
    <citation type="journal article" date="2015" name="BMC Genomics">
        <title>Genome mining reveals unlocked bioactive potential of marine Gram-negative bacteria.</title>
        <authorList>
            <person name="Machado H."/>
            <person name="Sonnenschein E.C."/>
            <person name="Melchiorsen J."/>
            <person name="Gram L."/>
        </authorList>
    </citation>
    <scope>NUCLEOTIDE SEQUENCE [LARGE SCALE GENOMIC DNA]</scope>
    <source>
        <strain evidence="1 2">S3137</strain>
    </source>
</reference>
<dbReference type="eggNOG" id="ENOG5033AFM">
    <property type="taxonomic scope" value="Bacteria"/>
</dbReference>
<dbReference type="OrthoDB" id="2223488at2"/>
<evidence type="ECO:0000313" key="1">
    <source>
        <dbReference type="EMBL" id="KJZ01383.1"/>
    </source>
</evidence>
<keyword evidence="2" id="KW-1185">Reference proteome</keyword>
<gene>
    <name evidence="1" type="ORF">TW72_03645</name>
</gene>
<dbReference type="EMBL" id="JXXZ01000003">
    <property type="protein sequence ID" value="KJZ01383.1"/>
    <property type="molecule type" value="Genomic_DNA"/>
</dbReference>
<dbReference type="AlphaFoldDB" id="A0A0F4Q134"/>
<sequence>MSKLRISRDSGYADRARKYTVMCEDKALGKIGNGESVEFDVPPGEKEVYLKVDWCRSNKVRINVPTEGTAQLSGGSNLRGPRIMLAIVYVLFKPHDYLWLTAKAD</sequence>